<comment type="caution">
    <text evidence="1">The sequence shown here is derived from an EMBL/GenBank/DDBJ whole genome shotgun (WGS) entry which is preliminary data.</text>
</comment>
<keyword evidence="2" id="KW-1185">Reference proteome</keyword>
<evidence type="ECO:0000313" key="2">
    <source>
        <dbReference type="Proteomes" id="UP001597548"/>
    </source>
</evidence>
<evidence type="ECO:0000313" key="1">
    <source>
        <dbReference type="EMBL" id="MFD2914212.1"/>
    </source>
</evidence>
<accession>A0ABW5ZMT5</accession>
<sequence>MLSIPCPKCKNRIEFDLKDILEGKKFTCSNCNTTVALSYEDNKTTLLNAQEKLDDLKNKLDID</sequence>
<protein>
    <recommendedName>
        <fullName evidence="3">MJ0042 family finger-like domain-containing protein</fullName>
    </recommendedName>
</protein>
<dbReference type="RefSeq" id="WP_194507300.1">
    <property type="nucleotide sequence ID" value="NZ_JADILU010000002.1"/>
</dbReference>
<proteinExistence type="predicted"/>
<dbReference type="Proteomes" id="UP001597548">
    <property type="component" value="Unassembled WGS sequence"/>
</dbReference>
<dbReference type="Gene3D" id="2.20.28.160">
    <property type="match status" value="1"/>
</dbReference>
<organism evidence="1 2">
    <name type="scientific">Psychroserpens luteus</name>
    <dbReference type="NCBI Taxonomy" id="1434066"/>
    <lineage>
        <taxon>Bacteria</taxon>
        <taxon>Pseudomonadati</taxon>
        <taxon>Bacteroidota</taxon>
        <taxon>Flavobacteriia</taxon>
        <taxon>Flavobacteriales</taxon>
        <taxon>Flavobacteriaceae</taxon>
        <taxon>Psychroserpens</taxon>
    </lineage>
</organism>
<name>A0ABW5ZMT5_9FLAO</name>
<reference evidence="2" key="1">
    <citation type="journal article" date="2019" name="Int. J. Syst. Evol. Microbiol.">
        <title>The Global Catalogue of Microorganisms (GCM) 10K type strain sequencing project: providing services to taxonomists for standard genome sequencing and annotation.</title>
        <authorList>
            <consortium name="The Broad Institute Genomics Platform"/>
            <consortium name="The Broad Institute Genome Sequencing Center for Infectious Disease"/>
            <person name="Wu L."/>
            <person name="Ma J."/>
        </authorList>
    </citation>
    <scope>NUCLEOTIDE SEQUENCE [LARGE SCALE GENOMIC DNA]</scope>
    <source>
        <strain evidence="2">KCTC 32514</strain>
    </source>
</reference>
<dbReference type="EMBL" id="JBHUOS010000001">
    <property type="protein sequence ID" value="MFD2914212.1"/>
    <property type="molecule type" value="Genomic_DNA"/>
</dbReference>
<evidence type="ECO:0008006" key="3">
    <source>
        <dbReference type="Google" id="ProtNLM"/>
    </source>
</evidence>
<gene>
    <name evidence="1" type="ORF">ACFS29_01055</name>
</gene>